<dbReference type="PANTHER" id="PTHR21624">
    <property type="entry name" value="STEROL DESATURASE-RELATED PROTEIN"/>
    <property type="match status" value="1"/>
</dbReference>
<evidence type="ECO:0000259" key="8">
    <source>
        <dbReference type="Pfam" id="PF04116"/>
    </source>
</evidence>
<protein>
    <recommendedName>
        <fullName evidence="8">Fatty acid hydroxylase domain-containing protein</fullName>
    </recommendedName>
</protein>
<evidence type="ECO:0000256" key="2">
    <source>
        <dbReference type="ARBA" id="ARBA00022692"/>
    </source>
</evidence>
<feature type="domain" description="Fatty acid hydroxylase" evidence="8">
    <location>
        <begin position="92"/>
        <end position="226"/>
    </location>
</feature>
<name>A0ABN8ESA8_9BACT</name>
<comment type="caution">
    <text evidence="9">The sequence shown here is derived from an EMBL/GenBank/DDBJ whole genome shotgun (WGS) entry which is preliminary data.</text>
</comment>
<dbReference type="RefSeq" id="WP_238804218.1">
    <property type="nucleotide sequence ID" value="NZ_CAKLPY010000001.1"/>
</dbReference>
<accession>A0ABN8ESA8</accession>
<organism evidence="9 10">
    <name type="scientific">Emticicia aquatica</name>
    <dbReference type="NCBI Taxonomy" id="1681835"/>
    <lineage>
        <taxon>Bacteria</taxon>
        <taxon>Pseudomonadati</taxon>
        <taxon>Bacteroidota</taxon>
        <taxon>Cytophagia</taxon>
        <taxon>Cytophagales</taxon>
        <taxon>Leadbetterellaceae</taxon>
        <taxon>Emticicia</taxon>
    </lineage>
</organism>
<evidence type="ECO:0000256" key="7">
    <source>
        <dbReference type="SAM" id="Phobius"/>
    </source>
</evidence>
<dbReference type="PANTHER" id="PTHR21624:SF1">
    <property type="entry name" value="ALKYLGLYCEROL MONOOXYGENASE"/>
    <property type="match status" value="1"/>
</dbReference>
<keyword evidence="5" id="KW-0443">Lipid metabolism</keyword>
<proteinExistence type="predicted"/>
<dbReference type="Proteomes" id="UP000837932">
    <property type="component" value="Unassembled WGS sequence"/>
</dbReference>
<dbReference type="InterPro" id="IPR051689">
    <property type="entry name" value="Sterol_desaturase/TMEM195"/>
</dbReference>
<evidence type="ECO:0000256" key="1">
    <source>
        <dbReference type="ARBA" id="ARBA00004127"/>
    </source>
</evidence>
<keyword evidence="2 7" id="KW-0812">Transmembrane</keyword>
<feature type="transmembrane region" description="Helical" evidence="7">
    <location>
        <begin position="15"/>
        <end position="33"/>
    </location>
</feature>
<dbReference type="EMBL" id="CAKLPY010000001">
    <property type="protein sequence ID" value="CAH0994458.1"/>
    <property type="molecule type" value="Genomic_DNA"/>
</dbReference>
<feature type="transmembrane region" description="Helical" evidence="7">
    <location>
        <begin position="54"/>
        <end position="76"/>
    </location>
</feature>
<feature type="transmembrane region" description="Helical" evidence="7">
    <location>
        <begin position="88"/>
        <end position="106"/>
    </location>
</feature>
<evidence type="ECO:0000313" key="10">
    <source>
        <dbReference type="Proteomes" id="UP000837932"/>
    </source>
</evidence>
<dbReference type="InterPro" id="IPR006694">
    <property type="entry name" value="Fatty_acid_hydroxylase"/>
</dbReference>
<keyword evidence="6 7" id="KW-0472">Membrane</keyword>
<feature type="transmembrane region" description="Helical" evidence="7">
    <location>
        <begin position="146"/>
        <end position="172"/>
    </location>
</feature>
<evidence type="ECO:0000256" key="4">
    <source>
        <dbReference type="ARBA" id="ARBA00023002"/>
    </source>
</evidence>
<keyword evidence="4" id="KW-0560">Oxidoreductase</keyword>
<reference evidence="9" key="1">
    <citation type="submission" date="2021-12" db="EMBL/GenBank/DDBJ databases">
        <authorList>
            <person name="Rodrigo-Torres L."/>
            <person name="Arahal R. D."/>
            <person name="Lucena T."/>
        </authorList>
    </citation>
    <scope>NUCLEOTIDE SEQUENCE</scope>
    <source>
        <strain evidence="9">CECT 8858</strain>
    </source>
</reference>
<evidence type="ECO:0000256" key="6">
    <source>
        <dbReference type="ARBA" id="ARBA00023136"/>
    </source>
</evidence>
<dbReference type="Pfam" id="PF04116">
    <property type="entry name" value="FA_hydroxylase"/>
    <property type="match status" value="1"/>
</dbReference>
<sequence length="298" mass="35652">MDFQAILTQLQHDKAVPFAIPIFLFSMLVEWYIGKDEHTDFYKTKDMLVSISMGVLSGIVEFFPKVAAFLAFYYLHEISPLKNIVERQWWAWIILFFLDDFAYYWFHRLNHEVRLFWAGHVPHHSSIKYNLGTALRQGVGERIHKYFFWLWIPLLGFDPLMIFMMIGMNLIYQFFVHTELINKLPNWYEMIFNTPSHHRVHHASNIQYLDCNHAGVLIIWDKIFGTFSEEKDTEKPVYGLTTNIETYNLVNVATHEYRSIWHDVKRAKMWSDKLRYIFYAPGWSHDGEDKRAKTLRNL</sequence>
<evidence type="ECO:0000313" key="9">
    <source>
        <dbReference type="EMBL" id="CAH0994458.1"/>
    </source>
</evidence>
<gene>
    <name evidence="9" type="ORF">EMA8858_00568</name>
</gene>
<evidence type="ECO:0000256" key="3">
    <source>
        <dbReference type="ARBA" id="ARBA00022989"/>
    </source>
</evidence>
<comment type="subcellular location">
    <subcellularLocation>
        <location evidence="1">Endomembrane system</location>
        <topology evidence="1">Multi-pass membrane protein</topology>
    </subcellularLocation>
</comment>
<evidence type="ECO:0000256" key="5">
    <source>
        <dbReference type="ARBA" id="ARBA00023098"/>
    </source>
</evidence>
<keyword evidence="10" id="KW-1185">Reference proteome</keyword>
<keyword evidence="3 7" id="KW-1133">Transmembrane helix</keyword>